<dbReference type="Pfam" id="PF22725">
    <property type="entry name" value="GFO_IDH_MocA_C3"/>
    <property type="match status" value="1"/>
</dbReference>
<feature type="domain" description="Gfo/Idh/MocA-like oxidoreductase N-terminal" evidence="1">
    <location>
        <begin position="4"/>
        <end position="122"/>
    </location>
</feature>
<evidence type="ECO:0000259" key="2">
    <source>
        <dbReference type="Pfam" id="PF22725"/>
    </source>
</evidence>
<dbReference type="EMBL" id="BART01003084">
    <property type="protein sequence ID" value="GAG71937.1"/>
    <property type="molecule type" value="Genomic_DNA"/>
</dbReference>
<dbReference type="InterPro" id="IPR000683">
    <property type="entry name" value="Gfo/Idh/MocA-like_OxRdtase_N"/>
</dbReference>
<feature type="domain" description="GFO/IDH/MocA-like oxidoreductase" evidence="2">
    <location>
        <begin position="131"/>
        <end position="240"/>
    </location>
</feature>
<dbReference type="Gene3D" id="3.30.360.10">
    <property type="entry name" value="Dihydrodipicolinate Reductase, domain 2"/>
    <property type="match status" value="1"/>
</dbReference>
<evidence type="ECO:0000259" key="1">
    <source>
        <dbReference type="Pfam" id="PF01408"/>
    </source>
</evidence>
<dbReference type="InterPro" id="IPR036291">
    <property type="entry name" value="NAD(P)-bd_dom_sf"/>
</dbReference>
<dbReference type="PANTHER" id="PTHR43377:SF1">
    <property type="entry name" value="BILIVERDIN REDUCTASE A"/>
    <property type="match status" value="1"/>
</dbReference>
<sequence>MNKINVAVIGVGNIGKHHARIYHENDKCNLLAICDRDRKRAIKTAKKYNCSFFTDYEEMFNEKEINAVSIAVPTFEHEKVALKAFEYECHTLIEKPIAYSIKSAKKIINEAKKKNLILMIGHVERFNPAVIKAKRIIEKGEIGNIISMNSTRVGLFPPTIDRENVIFDLAIHEFDIYNFILNKKPQKILAMSGSPLNNNIQDYAEILINYGDTIANIHVNWLTPVKIRKLCINGSKGYLELDYINQEITIYKTNLDITEFKDFKDFLKLSKQSSKKNIAIKYKEPLKEEIKNFLASIKNKQNPLISGEEGLSALEIAIEATKCCTNFQ</sequence>
<dbReference type="GO" id="GO:0000166">
    <property type="term" value="F:nucleotide binding"/>
    <property type="evidence" value="ECO:0007669"/>
    <property type="project" value="InterPro"/>
</dbReference>
<proteinExistence type="predicted"/>
<dbReference type="InterPro" id="IPR055170">
    <property type="entry name" value="GFO_IDH_MocA-like_dom"/>
</dbReference>
<protein>
    <recommendedName>
        <fullName evidence="4">Gfo/Idh/MocA-like oxidoreductase N-terminal domain-containing protein</fullName>
    </recommendedName>
</protein>
<reference evidence="3" key="1">
    <citation type="journal article" date="2014" name="Front. Microbiol.">
        <title>High frequency of phylogenetically diverse reductive dehalogenase-homologous genes in deep subseafloor sedimentary metagenomes.</title>
        <authorList>
            <person name="Kawai M."/>
            <person name="Futagami T."/>
            <person name="Toyoda A."/>
            <person name="Takaki Y."/>
            <person name="Nishi S."/>
            <person name="Hori S."/>
            <person name="Arai W."/>
            <person name="Tsubouchi T."/>
            <person name="Morono Y."/>
            <person name="Uchiyama I."/>
            <person name="Ito T."/>
            <person name="Fujiyama A."/>
            <person name="Inagaki F."/>
            <person name="Takami H."/>
        </authorList>
    </citation>
    <scope>NUCLEOTIDE SEQUENCE</scope>
    <source>
        <strain evidence="3">Expedition CK06-06</strain>
    </source>
</reference>
<name>X1ARH8_9ZZZZ</name>
<organism evidence="3">
    <name type="scientific">marine sediment metagenome</name>
    <dbReference type="NCBI Taxonomy" id="412755"/>
    <lineage>
        <taxon>unclassified sequences</taxon>
        <taxon>metagenomes</taxon>
        <taxon>ecological metagenomes</taxon>
    </lineage>
</organism>
<dbReference type="SUPFAM" id="SSF55347">
    <property type="entry name" value="Glyceraldehyde-3-phosphate dehydrogenase-like, C-terminal domain"/>
    <property type="match status" value="1"/>
</dbReference>
<dbReference type="SUPFAM" id="SSF51735">
    <property type="entry name" value="NAD(P)-binding Rossmann-fold domains"/>
    <property type="match status" value="1"/>
</dbReference>
<dbReference type="AlphaFoldDB" id="X1ARH8"/>
<gene>
    <name evidence="3" type="ORF">S01H4_08808</name>
</gene>
<dbReference type="Gene3D" id="3.40.50.720">
    <property type="entry name" value="NAD(P)-binding Rossmann-like Domain"/>
    <property type="match status" value="1"/>
</dbReference>
<dbReference type="PANTHER" id="PTHR43377">
    <property type="entry name" value="BILIVERDIN REDUCTASE A"/>
    <property type="match status" value="1"/>
</dbReference>
<dbReference type="InterPro" id="IPR051450">
    <property type="entry name" value="Gfo/Idh/MocA_Oxidoreductases"/>
</dbReference>
<evidence type="ECO:0008006" key="4">
    <source>
        <dbReference type="Google" id="ProtNLM"/>
    </source>
</evidence>
<comment type="caution">
    <text evidence="3">The sequence shown here is derived from an EMBL/GenBank/DDBJ whole genome shotgun (WGS) entry which is preliminary data.</text>
</comment>
<accession>X1ARH8</accession>
<evidence type="ECO:0000313" key="3">
    <source>
        <dbReference type="EMBL" id="GAG71937.1"/>
    </source>
</evidence>
<dbReference type="Pfam" id="PF01408">
    <property type="entry name" value="GFO_IDH_MocA"/>
    <property type="match status" value="1"/>
</dbReference>